<organism evidence="1 2">
    <name type="scientific">Paracoccus kondratievae</name>
    <dbReference type="NCBI Taxonomy" id="135740"/>
    <lineage>
        <taxon>Bacteria</taxon>
        <taxon>Pseudomonadati</taxon>
        <taxon>Pseudomonadota</taxon>
        <taxon>Alphaproteobacteria</taxon>
        <taxon>Rhodobacterales</taxon>
        <taxon>Paracoccaceae</taxon>
        <taxon>Paracoccus</taxon>
    </lineage>
</organism>
<dbReference type="SUPFAM" id="SSF48498">
    <property type="entry name" value="Tetracyclin repressor-like, C-terminal domain"/>
    <property type="match status" value="1"/>
</dbReference>
<dbReference type="RefSeq" id="WP_271180272.1">
    <property type="nucleotide sequence ID" value="NZ_BSFH01000097.1"/>
</dbReference>
<reference evidence="1" key="1">
    <citation type="journal article" date="2014" name="Int. J. Syst. Evol. Microbiol.">
        <title>Complete genome sequence of Corynebacterium casei LMG S-19264T (=DSM 44701T), isolated from a smear-ripened cheese.</title>
        <authorList>
            <consortium name="US DOE Joint Genome Institute (JGI-PGF)"/>
            <person name="Walter F."/>
            <person name="Albersmeier A."/>
            <person name="Kalinowski J."/>
            <person name="Ruckert C."/>
        </authorList>
    </citation>
    <scope>NUCLEOTIDE SEQUENCE</scope>
    <source>
        <strain evidence="1">VKM B-2222</strain>
    </source>
</reference>
<evidence type="ECO:0000313" key="2">
    <source>
        <dbReference type="Proteomes" id="UP001143349"/>
    </source>
</evidence>
<evidence type="ECO:0008006" key="3">
    <source>
        <dbReference type="Google" id="ProtNLM"/>
    </source>
</evidence>
<comment type="caution">
    <text evidence="1">The sequence shown here is derived from an EMBL/GenBank/DDBJ whole genome shotgun (WGS) entry which is preliminary data.</text>
</comment>
<reference evidence="1" key="2">
    <citation type="submission" date="2023-01" db="EMBL/GenBank/DDBJ databases">
        <authorList>
            <person name="Sun Q."/>
            <person name="Evtushenko L."/>
        </authorList>
    </citation>
    <scope>NUCLEOTIDE SEQUENCE</scope>
    <source>
        <strain evidence="1">VKM B-2222</strain>
    </source>
</reference>
<dbReference type="AlphaFoldDB" id="A0AAD3RVJ8"/>
<dbReference type="Proteomes" id="UP001143349">
    <property type="component" value="Unassembled WGS sequence"/>
</dbReference>
<dbReference type="InterPro" id="IPR036271">
    <property type="entry name" value="Tet_transcr_reg_TetR-rel_C_sf"/>
</dbReference>
<keyword evidence="2" id="KW-1185">Reference proteome</keyword>
<protein>
    <recommendedName>
        <fullName evidence="3">Tetracyclin repressor-like C-terminal domain-containing protein</fullName>
    </recommendedName>
</protein>
<evidence type="ECO:0000313" key="1">
    <source>
        <dbReference type="EMBL" id="GLK65912.1"/>
    </source>
</evidence>
<dbReference type="Gene3D" id="1.10.357.10">
    <property type="entry name" value="Tetracycline Repressor, domain 2"/>
    <property type="match status" value="1"/>
</dbReference>
<name>A0AAD3RVJ8_9RHOB</name>
<accession>A0AAD3RVJ8</accession>
<dbReference type="EMBL" id="BSFH01000097">
    <property type="protein sequence ID" value="GLK65912.1"/>
    <property type="molecule type" value="Genomic_DNA"/>
</dbReference>
<sequence>MTQRNDMSDLSQPGSNLYTRVIEVATVLANENGRLPGLTEVAERIGIGIEALSALFPDDARLADALGENAMLLLLDQCVRSVVQVEGGDVLAQFAALADAYLEWAYRHPRESYIIGAMPAGQFESNHRLMRYEESLHELMLKLLLRARDEGRLAEDDDPKMVIAVAHTFAYGVARKMALGDLSRWSPEDHEPLEAARQAMRFFIRKILHTVDPVRES</sequence>
<gene>
    <name evidence="1" type="ORF">GCM10017635_33890</name>
</gene>
<proteinExistence type="predicted"/>